<dbReference type="PROSITE" id="PS51257">
    <property type="entry name" value="PROKAR_LIPOPROTEIN"/>
    <property type="match status" value="1"/>
</dbReference>
<sequence>MRLLAATLFALTPVSVAALSCTPHSVEAAYLEADGSEARFVVVKGQLEFDERKLPKADGGVNQTPPQTTRIKARLSGSVLSRKGFKTPFNKSVTLAVHCFGPWCASAQQGGEVLAFVEQSEAGDVITTNPCGGFLFHSPTPKMIRAVKGCFAGRSCKPLR</sequence>
<dbReference type="eggNOG" id="ENOG5032ZUG">
    <property type="taxonomic scope" value="Bacteria"/>
</dbReference>
<accession>A0A073IKK3</accession>
<dbReference type="AlphaFoldDB" id="A0A073IKK3"/>
<feature type="signal peptide" evidence="1">
    <location>
        <begin position="1"/>
        <end position="17"/>
    </location>
</feature>
<keyword evidence="1" id="KW-0732">Signal</keyword>
<evidence type="ECO:0000313" key="3">
    <source>
        <dbReference type="Proteomes" id="UP000027734"/>
    </source>
</evidence>
<comment type="caution">
    <text evidence="2">The sequence shown here is derived from an EMBL/GenBank/DDBJ whole genome shotgun (WGS) entry which is preliminary data.</text>
</comment>
<dbReference type="Proteomes" id="UP000027734">
    <property type="component" value="Unassembled WGS sequence"/>
</dbReference>
<evidence type="ECO:0000256" key="1">
    <source>
        <dbReference type="SAM" id="SignalP"/>
    </source>
</evidence>
<dbReference type="STRING" id="1300350.Z948_1874"/>
<proteinExistence type="predicted"/>
<organism evidence="2 3">
    <name type="scientific">Sulfitobacter donghicola DSW-25 = KCTC 12864 = JCM 14565</name>
    <dbReference type="NCBI Taxonomy" id="1300350"/>
    <lineage>
        <taxon>Bacteria</taxon>
        <taxon>Pseudomonadati</taxon>
        <taxon>Pseudomonadota</taxon>
        <taxon>Alphaproteobacteria</taxon>
        <taxon>Rhodobacterales</taxon>
        <taxon>Roseobacteraceae</taxon>
        <taxon>Sulfitobacter</taxon>
    </lineage>
</organism>
<gene>
    <name evidence="2" type="ORF">DSW25_02920</name>
</gene>
<reference evidence="2 3" key="1">
    <citation type="submission" date="2014-01" db="EMBL/GenBank/DDBJ databases">
        <title>Sulfitobacter donghicola JCM 14565 Genome Sequencing.</title>
        <authorList>
            <person name="Lai Q."/>
            <person name="Hong Z."/>
        </authorList>
    </citation>
    <scope>NUCLEOTIDE SEQUENCE [LARGE SCALE GENOMIC DNA]</scope>
    <source>
        <strain evidence="2 3">JCM 14565</strain>
    </source>
</reference>
<evidence type="ECO:0000313" key="2">
    <source>
        <dbReference type="EMBL" id="KEJ90868.1"/>
    </source>
</evidence>
<dbReference type="EMBL" id="JAMC01000001">
    <property type="protein sequence ID" value="KEJ90868.1"/>
    <property type="molecule type" value="Genomic_DNA"/>
</dbReference>
<feature type="chain" id="PRO_5001691273" description="Lipoprotein" evidence="1">
    <location>
        <begin position="18"/>
        <end position="160"/>
    </location>
</feature>
<dbReference type="RefSeq" id="WP_037951427.1">
    <property type="nucleotide sequence ID" value="NZ_JAMC01000001.1"/>
</dbReference>
<dbReference type="OrthoDB" id="8451541at2"/>
<name>A0A073IKK3_9RHOB</name>
<protein>
    <recommendedName>
        <fullName evidence="4">Lipoprotein</fullName>
    </recommendedName>
</protein>
<keyword evidence="3" id="KW-1185">Reference proteome</keyword>
<evidence type="ECO:0008006" key="4">
    <source>
        <dbReference type="Google" id="ProtNLM"/>
    </source>
</evidence>